<feature type="compositionally biased region" description="Acidic residues" evidence="7">
    <location>
        <begin position="262"/>
        <end position="283"/>
    </location>
</feature>
<evidence type="ECO:0000259" key="8">
    <source>
        <dbReference type="PROSITE" id="PS50011"/>
    </source>
</evidence>
<feature type="compositionally biased region" description="Basic and acidic residues" evidence="7">
    <location>
        <begin position="555"/>
        <end position="566"/>
    </location>
</feature>
<gene>
    <name evidence="11" type="ORF">F2P81_001419</name>
</gene>
<dbReference type="InterPro" id="IPR040757">
    <property type="entry name" value="Regnase_1/ZC3H12_C"/>
</dbReference>
<keyword evidence="6" id="KW-0862">Zinc</keyword>
<feature type="compositionally biased region" description="Basic and acidic residues" evidence="7">
    <location>
        <begin position="471"/>
        <end position="483"/>
    </location>
</feature>
<feature type="compositionally biased region" description="Low complexity" evidence="7">
    <location>
        <begin position="589"/>
        <end position="600"/>
    </location>
</feature>
<dbReference type="PANTHER" id="PTHR47096">
    <property type="entry name" value="MISSHAPEN LIKE KINASE 1"/>
    <property type="match status" value="1"/>
</dbReference>
<evidence type="ECO:0000256" key="6">
    <source>
        <dbReference type="PROSITE-ProRule" id="PRU00723"/>
    </source>
</evidence>
<proteinExistence type="inferred from homology"/>
<evidence type="ECO:0000256" key="5">
    <source>
        <dbReference type="ARBA" id="ARBA00022777"/>
    </source>
</evidence>
<dbReference type="InterPro" id="IPR021869">
    <property type="entry name" value="RNase_Zc3h12_NYN"/>
</dbReference>
<evidence type="ECO:0000256" key="1">
    <source>
        <dbReference type="ARBA" id="ARBA00008874"/>
    </source>
</evidence>
<evidence type="ECO:0000259" key="10">
    <source>
        <dbReference type="PROSITE" id="PS50219"/>
    </source>
</evidence>
<dbReference type="PROSITE" id="PS50219">
    <property type="entry name" value="CNH"/>
    <property type="match status" value="1"/>
</dbReference>
<feature type="region of interest" description="Disordered" evidence="7">
    <location>
        <begin position="1379"/>
        <end position="1400"/>
    </location>
</feature>
<protein>
    <recommendedName>
        <fullName evidence="2">non-specific serine/threonine protein kinase</fullName>
        <ecNumber evidence="2">2.7.11.1</ecNumber>
    </recommendedName>
</protein>
<evidence type="ECO:0000256" key="7">
    <source>
        <dbReference type="SAM" id="MobiDB-lite"/>
    </source>
</evidence>
<dbReference type="GO" id="GO:0005829">
    <property type="term" value="C:cytosol"/>
    <property type="evidence" value="ECO:0007669"/>
    <property type="project" value="TreeGrafter"/>
</dbReference>
<dbReference type="Gene3D" id="1.10.510.10">
    <property type="entry name" value="Transferase(Phosphotransferase) domain 1"/>
    <property type="match status" value="2"/>
</dbReference>
<keyword evidence="3" id="KW-0723">Serine/threonine-protein kinase</keyword>
<organism evidence="11 12">
    <name type="scientific">Scophthalmus maximus</name>
    <name type="common">Turbot</name>
    <name type="synonym">Psetta maxima</name>
    <dbReference type="NCBI Taxonomy" id="52904"/>
    <lineage>
        <taxon>Eukaryota</taxon>
        <taxon>Metazoa</taxon>
        <taxon>Chordata</taxon>
        <taxon>Craniata</taxon>
        <taxon>Vertebrata</taxon>
        <taxon>Euteleostomi</taxon>
        <taxon>Actinopterygii</taxon>
        <taxon>Neopterygii</taxon>
        <taxon>Teleostei</taxon>
        <taxon>Neoteleostei</taxon>
        <taxon>Acanthomorphata</taxon>
        <taxon>Carangaria</taxon>
        <taxon>Pleuronectiformes</taxon>
        <taxon>Pleuronectoidei</taxon>
        <taxon>Scophthalmidae</taxon>
        <taxon>Scophthalmus</taxon>
    </lineage>
</organism>
<feature type="compositionally biased region" description="Low complexity" evidence="7">
    <location>
        <begin position="623"/>
        <end position="646"/>
    </location>
</feature>
<feature type="compositionally biased region" description="Pro residues" evidence="7">
    <location>
        <begin position="524"/>
        <end position="537"/>
    </location>
</feature>
<name>A0A6A4TMM4_SCOMX</name>
<dbReference type="Gene3D" id="3.40.50.11980">
    <property type="match status" value="1"/>
</dbReference>
<feature type="region of interest" description="Disordered" evidence="7">
    <location>
        <begin position="1644"/>
        <end position="1699"/>
    </location>
</feature>
<feature type="region of interest" description="Disordered" evidence="7">
    <location>
        <begin position="344"/>
        <end position="411"/>
    </location>
</feature>
<feature type="domain" description="C3H1-type" evidence="9">
    <location>
        <begin position="1541"/>
        <end position="1566"/>
    </location>
</feature>
<feature type="region of interest" description="Disordered" evidence="7">
    <location>
        <begin position="770"/>
        <end position="792"/>
    </location>
</feature>
<dbReference type="SMART" id="SM00220">
    <property type="entry name" value="S_TKc"/>
    <property type="match status" value="1"/>
</dbReference>
<dbReference type="EMBL" id="VEVO01000002">
    <property type="protein sequence ID" value="KAF0044890.1"/>
    <property type="molecule type" value="Genomic_DNA"/>
</dbReference>
<dbReference type="SUPFAM" id="SSF56112">
    <property type="entry name" value="Protein kinase-like (PK-like)"/>
    <property type="match status" value="1"/>
</dbReference>
<dbReference type="InterPro" id="IPR000571">
    <property type="entry name" value="Znf_CCCH"/>
</dbReference>
<feature type="region of interest" description="Disordered" evidence="7">
    <location>
        <begin position="1937"/>
        <end position="2019"/>
    </location>
</feature>
<accession>A0A6A4TMM4</accession>
<evidence type="ECO:0000313" key="11">
    <source>
        <dbReference type="EMBL" id="KAF0044890.1"/>
    </source>
</evidence>
<evidence type="ECO:0000313" key="12">
    <source>
        <dbReference type="Proteomes" id="UP000438429"/>
    </source>
</evidence>
<feature type="compositionally biased region" description="Low complexity" evidence="7">
    <location>
        <begin position="1199"/>
        <end position="1209"/>
    </location>
</feature>
<feature type="zinc finger region" description="C3H1-type" evidence="6">
    <location>
        <begin position="1541"/>
        <end position="1566"/>
    </location>
</feature>
<feature type="compositionally biased region" description="Low complexity" evidence="7">
    <location>
        <begin position="1658"/>
        <end position="1670"/>
    </location>
</feature>
<keyword evidence="5" id="KW-0418">Kinase</keyword>
<feature type="domain" description="Protein kinase" evidence="8">
    <location>
        <begin position="25"/>
        <end position="321"/>
    </location>
</feature>
<dbReference type="PROSITE" id="PS00108">
    <property type="entry name" value="PROTEIN_KINASE_ST"/>
    <property type="match status" value="1"/>
</dbReference>
<dbReference type="EC" id="2.7.11.1" evidence="2"/>
<keyword evidence="6" id="KW-0479">Metal-binding</keyword>
<feature type="region of interest" description="Disordered" evidence="7">
    <location>
        <begin position="1199"/>
        <end position="1332"/>
    </location>
</feature>
<feature type="compositionally biased region" description="Gly residues" evidence="7">
    <location>
        <begin position="1648"/>
        <end position="1657"/>
    </location>
</feature>
<feature type="region of interest" description="Disordered" evidence="7">
    <location>
        <begin position="1833"/>
        <end position="1895"/>
    </location>
</feature>
<feature type="compositionally biased region" description="Polar residues" evidence="7">
    <location>
        <begin position="1944"/>
        <end position="1957"/>
    </location>
</feature>
<dbReference type="GO" id="GO:0005524">
    <property type="term" value="F:ATP binding"/>
    <property type="evidence" value="ECO:0007669"/>
    <property type="project" value="InterPro"/>
</dbReference>
<dbReference type="InterPro" id="IPR000719">
    <property type="entry name" value="Prot_kinase_dom"/>
</dbReference>
<dbReference type="Pfam" id="PF00069">
    <property type="entry name" value="Pkinase"/>
    <property type="match status" value="1"/>
</dbReference>
<feature type="region of interest" description="Disordered" evidence="7">
    <location>
        <begin position="668"/>
        <end position="708"/>
    </location>
</feature>
<dbReference type="SMART" id="SM00036">
    <property type="entry name" value="CNH"/>
    <property type="match status" value="1"/>
</dbReference>
<dbReference type="FunFam" id="3.30.200.20:FF:000259">
    <property type="entry name" value="Mitogen-activated protein kinase kinase kinase kinase 4"/>
    <property type="match status" value="1"/>
</dbReference>
<dbReference type="Proteomes" id="UP000438429">
    <property type="component" value="Unassembled WGS sequence"/>
</dbReference>
<dbReference type="FunFam" id="3.40.50.11980:FF:000001">
    <property type="entry name" value="ZC3H12A isoform 1"/>
    <property type="match status" value="1"/>
</dbReference>
<comment type="similarity">
    <text evidence="1">Belongs to the protein kinase superfamily. STE Ser/Thr protein kinase family. STE20 subfamily.</text>
</comment>
<dbReference type="GO" id="GO:0004674">
    <property type="term" value="F:protein serine/threonine kinase activity"/>
    <property type="evidence" value="ECO:0007669"/>
    <property type="project" value="UniProtKB-KW"/>
</dbReference>
<evidence type="ECO:0000256" key="3">
    <source>
        <dbReference type="ARBA" id="ARBA00022527"/>
    </source>
</evidence>
<feature type="compositionally biased region" description="Low complexity" evidence="7">
    <location>
        <begin position="668"/>
        <end position="697"/>
    </location>
</feature>
<feature type="compositionally biased region" description="Low complexity" evidence="7">
    <location>
        <begin position="1386"/>
        <end position="1400"/>
    </location>
</feature>
<comment type="caution">
    <text evidence="11">The sequence shown here is derived from an EMBL/GenBank/DDBJ whole genome shotgun (WGS) entry which is preliminary data.</text>
</comment>
<dbReference type="Pfam" id="PF00780">
    <property type="entry name" value="CNH"/>
    <property type="match status" value="1"/>
</dbReference>
<dbReference type="Gene3D" id="3.30.200.20">
    <property type="entry name" value="Phosphorylase Kinase, domain 1"/>
    <property type="match status" value="2"/>
</dbReference>
<feature type="compositionally biased region" description="Low complexity" evidence="7">
    <location>
        <begin position="1973"/>
        <end position="1982"/>
    </location>
</feature>
<feature type="region of interest" description="Disordered" evidence="7">
    <location>
        <begin position="466"/>
        <end position="647"/>
    </location>
</feature>
<reference evidence="11 12" key="1">
    <citation type="submission" date="2019-06" db="EMBL/GenBank/DDBJ databases">
        <title>Draft genomes of female and male turbot (Scophthalmus maximus).</title>
        <authorList>
            <person name="Xu H."/>
            <person name="Xu X.-W."/>
            <person name="Shao C."/>
            <person name="Chen S."/>
        </authorList>
    </citation>
    <scope>NUCLEOTIDE SEQUENCE [LARGE SCALE GENOMIC DNA]</scope>
    <source>
        <strain evidence="11">Ysfricsl-2016a</strain>
        <tissue evidence="11">Blood</tissue>
    </source>
</reference>
<evidence type="ECO:0000259" key="9">
    <source>
        <dbReference type="PROSITE" id="PS50103"/>
    </source>
</evidence>
<evidence type="ECO:0000256" key="4">
    <source>
        <dbReference type="ARBA" id="ARBA00022679"/>
    </source>
</evidence>
<feature type="compositionally biased region" description="Low complexity" evidence="7">
    <location>
        <begin position="778"/>
        <end position="789"/>
    </location>
</feature>
<dbReference type="PANTHER" id="PTHR47096:SF1">
    <property type="entry name" value="MISSHAPEN LIKE KINASE 1"/>
    <property type="match status" value="1"/>
</dbReference>
<feature type="region of interest" description="Disordered" evidence="7">
    <location>
        <begin position="248"/>
        <end position="295"/>
    </location>
</feature>
<feature type="compositionally biased region" description="Pro residues" evidence="7">
    <location>
        <begin position="1841"/>
        <end position="1858"/>
    </location>
</feature>
<keyword evidence="4" id="KW-0808">Transferase</keyword>
<dbReference type="InterPro" id="IPR040546">
    <property type="entry name" value="Rege-1_UBA-like"/>
</dbReference>
<keyword evidence="6" id="KW-0863">Zinc-finger</keyword>
<feature type="compositionally biased region" description="Low complexity" evidence="7">
    <location>
        <begin position="538"/>
        <end position="549"/>
    </location>
</feature>
<dbReference type="PROSITE" id="PS50011">
    <property type="entry name" value="PROTEIN_KINASE_DOM"/>
    <property type="match status" value="1"/>
</dbReference>
<feature type="domain" description="CNH" evidence="10">
    <location>
        <begin position="803"/>
        <end position="1090"/>
    </location>
</feature>
<dbReference type="InterPro" id="IPR011009">
    <property type="entry name" value="Kinase-like_dom_sf"/>
</dbReference>
<dbReference type="GO" id="GO:0008270">
    <property type="term" value="F:zinc ion binding"/>
    <property type="evidence" value="ECO:0007669"/>
    <property type="project" value="UniProtKB-KW"/>
</dbReference>
<dbReference type="InterPro" id="IPR051700">
    <property type="entry name" value="STE20_Ser-Thr_kinase"/>
</dbReference>
<dbReference type="PROSITE" id="PS50103">
    <property type="entry name" value="ZF_C3H1"/>
    <property type="match status" value="1"/>
</dbReference>
<dbReference type="Pfam" id="PF11977">
    <property type="entry name" value="RNase_Zc3h12a"/>
    <property type="match status" value="1"/>
</dbReference>
<dbReference type="InterPro" id="IPR001180">
    <property type="entry name" value="CNH_dom"/>
</dbReference>
<dbReference type="Pfam" id="PF18561">
    <property type="entry name" value="Regnase_1_C"/>
    <property type="match status" value="1"/>
</dbReference>
<sequence>MANDSPAKSLVDIDLASLRDPAGIFELVEVVGNGTYGQVYKDEEEEIKLEINMLKKYSHHRNIATYYGAFIKKSPPGHDDQLWLVMEFCGAGSITDLVKNTKGNQLKEDWIAYISREILRGLAHLHAHHVIHRDIKGQNVLLTENAEVKLVDFGVSAQLDRTVGRRNTFIGTPYWMAPEVIACDENPDATYDYRVRAPEAVETSKKFFSFIEGCLVKNYTQRPPTEQLLKHPFIRDQPNERQVRIQLKDHIDRTKKKRGEKDETEYEYSGSEEEEEDPPEQEGEPSSIVNVPGESTLRRDFIRLQQENKERSEALRRQQLLQEQQLREQEEYKRQLLAERQKRIEQQKEQRRRLEEQQRREREMRRQQEREQRRREQEDKRRVEEMDRRRKEEEERRRADDEKRRNDREQEYIRRQLEEEQRHLEMLQEQLLREQAMLLEFKWRELEEQRKAERLHKRLQQEQAYLLSLQHESKQQPGDKSKLPSDLSKPPQASTLPPDRALMTTPQAQADERYRKNIQGSPQTAPPPKQPPLPPRSSEPFSNGGSSSEASAMHRPMEPQADERYRKNIQGSPQTAPPSKQPPLPPRSSEPFSNGGSSSEASAMHRPMEPQSTADIKRLVTLSSSSSSSSSAGSGHGHGQPQLPGHELLEKNGFAGHIHHLPDLIQQSHHTTSTSTTIPTSSFSSSSSSSSFPSSSSHASPAMSPQNPLDKLTAIESQSESNSMSKHKSSSSFTPFIDPRLLQISPSSGSSLNNMAAFGQDGRLVDPLRSDPSRKGSVVNVNPVNTRPPSDTPEIRKYKKRFNSEILCAALWGVNLLVGTESGLMLLDRSGQGKVYPLINRRRIQQMDVLEGLNVLVTISGKKNKLRVYYLSWLRNKILHNDPEVEKKQGWVNVGDLEGCVHYKVVKYERIKFLVLALKNAVEVYAWAPKPYHKFMAFKSFGDLVHRPLLVDLTVEEGQRLKVIYGSCSGFHAVDVDSGAVYDIYLPTHIQTSIQCHAIIILPNTDGIELLVCYEDEGVYVNTYGRITKDVVLQWGEMPTSVAYIRSNQIMGWGEKAIEIRSVETGHLDGVFMHKRAQRLKFLCERNDKKPLPPPHEPPASPHPIFIAPTFELNLLLCGTWDVLPVDASALILKRRQGGSQSPVTPCSLTQLGRVTLHIQPDVLRRQSMGQQDHVDAGAGHILDPGLDLEYLHVAGADRQAGGADGAPAMEEQGESPGHSSTADSPLPPVVEENAGFDGDCELAPSSGSTLAASPGTEGEEGGSPHNKNSHQPLCRTQCVDLGTEGPPEPPSELSSEREHDSPAQSPANSPCKSPPEPLPSPSKSAPASGAGGKEYQAKLDFALKLGYSEETVRLVLSKLGPDTLINDILGELVKLGTKSDGEQPAGSLASTSSSSSSSSSCGCSDLLDGQRSDSPCLSESLCDQDNLRPVVVDGNQEILRRLEKEKILVFTPSRRVQGRRVVCYDDRFIVKLAYESDGIIVSNDNYRDLANERPEWKKFIDERLLMYSFVNDKFMPPDDPLGRHGPSLDNFLRKRPVMPEQKKQPCPYGKKCTYGHKCKYYHPERGAQPQRAVADELRASAKTCVTTKNQGDAGLVKSHSVPAGSIEAKKGAAKRQSDPSIRALSYSDAEEKLLAKGRLESQKSGLCAGGSSGSSGGSSCSASITMSPAPGGPPSSFPQDQQSRAATPHSLLPAPGHDLYPHCESPDLSYYSVTRAYSGLSLSSRRSPDCRFPNDTDLRLGSLGSAGSECGSESSASCGSSCDSYSERPCPGCPPDTLLEDNIHYANPHSRLYPHHAPSNHELCGLHPADYTNIQHSHTSNTGVRGYHLGLTRGQSCAHDPPPSEAAPKRPLYPLPPHLQHQPLAARSSCPGDYHSLPQPNPLPPGSPLGRCLAPTRAESVSDSHLYEHLSTSHHHHRPKALPSWDTYYRQPTLPPSRYEPSAYQSLPDTRQSSWHTPPWAQDGYAQHHSSHPALHPSPTHYLNHPLPPAHSPHPRHSAHLTVPSHAPPSYMSQHSESPAHGCYVDVREKVYINLCNIFPSELVGRVMSRSPHVTDPQQLAAAILAEKAQTGY</sequence>
<feature type="compositionally biased region" description="Pro residues" evidence="7">
    <location>
        <begin position="575"/>
        <end position="588"/>
    </location>
</feature>
<dbReference type="InterPro" id="IPR008271">
    <property type="entry name" value="Ser/Thr_kinase_AS"/>
</dbReference>
<evidence type="ECO:0000256" key="2">
    <source>
        <dbReference type="ARBA" id="ARBA00012513"/>
    </source>
</evidence>
<dbReference type="Pfam" id="PF18039">
    <property type="entry name" value="UBA_6"/>
    <property type="match status" value="1"/>
</dbReference>